<sequence>MTGNAARGSKKTRTIQLNQQMAIRNDEEHNKFLSGVTVTQSGILPNIQAVLLPKKTDKKAKTFSSSCLLPFRKTEYTGSSGQLFDVH</sequence>
<comment type="caution">
    <text evidence="5">The sequence shown here is derived from an EMBL/GenBank/DDBJ whole genome shotgun (WGS) entry which is preliminary data.</text>
</comment>
<evidence type="ECO:0000313" key="6">
    <source>
        <dbReference type="Proteomes" id="UP001153148"/>
    </source>
</evidence>
<organism evidence="5 6">
    <name type="scientific">Timema podura</name>
    <name type="common">Walking stick</name>
    <dbReference type="NCBI Taxonomy" id="61482"/>
    <lineage>
        <taxon>Eukaryota</taxon>
        <taxon>Metazoa</taxon>
        <taxon>Ecdysozoa</taxon>
        <taxon>Arthropoda</taxon>
        <taxon>Hexapoda</taxon>
        <taxon>Insecta</taxon>
        <taxon>Pterygota</taxon>
        <taxon>Neoptera</taxon>
        <taxon>Polyneoptera</taxon>
        <taxon>Phasmatodea</taxon>
        <taxon>Timematodea</taxon>
        <taxon>Timematoidea</taxon>
        <taxon>Timematidae</taxon>
        <taxon>Timema</taxon>
    </lineage>
</organism>
<keyword evidence="3" id="KW-0544">Nucleosome core</keyword>
<dbReference type="InterPro" id="IPR009072">
    <property type="entry name" value="Histone-fold"/>
</dbReference>
<keyword evidence="3" id="KW-0238">DNA-binding</keyword>
<proteinExistence type="predicted"/>
<evidence type="ECO:0000256" key="1">
    <source>
        <dbReference type="ARBA" id="ARBA00004286"/>
    </source>
</evidence>
<evidence type="ECO:0000259" key="4">
    <source>
        <dbReference type="Pfam" id="PF16211"/>
    </source>
</evidence>
<dbReference type="PANTHER" id="PTHR23430">
    <property type="entry name" value="HISTONE H2A"/>
    <property type="match status" value="1"/>
</dbReference>
<accession>A0ABN7PLC6</accession>
<evidence type="ECO:0000256" key="2">
    <source>
        <dbReference type="ARBA" id="ARBA00022454"/>
    </source>
</evidence>
<dbReference type="InterPro" id="IPR032454">
    <property type="entry name" value="Histone_H2A_C"/>
</dbReference>
<keyword evidence="2" id="KW-0158">Chromosome</keyword>
<dbReference type="PRINTS" id="PR00620">
    <property type="entry name" value="HISTONEH2A"/>
</dbReference>
<dbReference type="Pfam" id="PF16211">
    <property type="entry name" value="Histone_H2A_C"/>
    <property type="match status" value="1"/>
</dbReference>
<dbReference type="Proteomes" id="UP001153148">
    <property type="component" value="Unassembled WGS sequence"/>
</dbReference>
<name>A0ABN7PLC6_TIMPD</name>
<gene>
    <name evidence="5" type="ORF">TPAB3V08_LOCUS15546</name>
</gene>
<evidence type="ECO:0000313" key="5">
    <source>
        <dbReference type="EMBL" id="CAG2068603.1"/>
    </source>
</evidence>
<protein>
    <recommendedName>
        <fullName evidence="4">Histone H2A C-terminal domain-containing protein</fullName>
    </recommendedName>
</protein>
<reference evidence="5" key="1">
    <citation type="submission" date="2021-03" db="EMBL/GenBank/DDBJ databases">
        <authorList>
            <person name="Tran Van P."/>
        </authorList>
    </citation>
    <scope>NUCLEOTIDE SEQUENCE</scope>
</reference>
<keyword evidence="6" id="KW-1185">Reference proteome</keyword>
<dbReference type="EMBL" id="CAJPIN010096078">
    <property type="protein sequence ID" value="CAG2068603.1"/>
    <property type="molecule type" value="Genomic_DNA"/>
</dbReference>
<evidence type="ECO:0000256" key="3">
    <source>
        <dbReference type="ARBA" id="ARBA00023269"/>
    </source>
</evidence>
<feature type="domain" description="Histone H2A C-terminal" evidence="4">
    <location>
        <begin position="27"/>
        <end position="61"/>
    </location>
</feature>
<dbReference type="SUPFAM" id="SSF47113">
    <property type="entry name" value="Histone-fold"/>
    <property type="match status" value="1"/>
</dbReference>
<comment type="subcellular location">
    <subcellularLocation>
        <location evidence="1">Chromosome</location>
    </subcellularLocation>
</comment>
<dbReference type="Gene3D" id="1.10.20.10">
    <property type="entry name" value="Histone, subunit A"/>
    <property type="match status" value="1"/>
</dbReference>
<dbReference type="InterPro" id="IPR002119">
    <property type="entry name" value="Histone_H2A"/>
</dbReference>